<dbReference type="Pfam" id="PF00590">
    <property type="entry name" value="TP_methylase"/>
    <property type="match status" value="2"/>
</dbReference>
<dbReference type="NCBIfam" id="TIGR01467">
    <property type="entry name" value="cobI_cbiL"/>
    <property type="match status" value="1"/>
</dbReference>
<evidence type="ECO:0000256" key="3">
    <source>
        <dbReference type="ARBA" id="ARBA00022573"/>
    </source>
</evidence>
<dbReference type="InterPro" id="IPR003043">
    <property type="entry name" value="Uropor_MeTrfase_CS"/>
</dbReference>
<dbReference type="NCBIfam" id="NF004647">
    <property type="entry name" value="PRK05990.1"/>
    <property type="match status" value="1"/>
</dbReference>
<protein>
    <submittedName>
        <fullName evidence="10">Precorrin-2 C(20)-methyltransferase</fullName>
        <ecNumber evidence="10">2.1.1.130</ecNumber>
    </submittedName>
</protein>
<evidence type="ECO:0000256" key="2">
    <source>
        <dbReference type="ARBA" id="ARBA00005879"/>
    </source>
</evidence>
<dbReference type="InterPro" id="IPR006364">
    <property type="entry name" value="CobI/CbiL/CobIJ_dom"/>
</dbReference>
<dbReference type="Gene3D" id="3.40.1010.10">
    <property type="entry name" value="Cobalt-precorrin-4 Transmethylase, Domain 1"/>
    <property type="match status" value="2"/>
</dbReference>
<dbReference type="InterPro" id="IPR051810">
    <property type="entry name" value="Precorrin_MeTrfase"/>
</dbReference>
<dbReference type="GO" id="GO:0032259">
    <property type="term" value="P:methylation"/>
    <property type="evidence" value="ECO:0007669"/>
    <property type="project" value="UniProtKB-KW"/>
</dbReference>
<comment type="caution">
    <text evidence="10">The sequence shown here is derived from an EMBL/GenBank/DDBJ whole genome shotgun (WGS) entry which is preliminary data.</text>
</comment>
<dbReference type="InterPro" id="IPR014777">
    <property type="entry name" value="4pyrrole_Mease_sub1"/>
</dbReference>
<dbReference type="SUPFAM" id="SSF53790">
    <property type="entry name" value="Tetrapyrrole methylase"/>
    <property type="match status" value="2"/>
</dbReference>
<dbReference type="RefSeq" id="WP_006899421.1">
    <property type="nucleotide sequence ID" value="NZ_CAACYD010000005.1"/>
</dbReference>
<dbReference type="InterPro" id="IPR012382">
    <property type="entry name" value="CobI/CbiL"/>
</dbReference>
<dbReference type="InterPro" id="IPR006363">
    <property type="entry name" value="Cbl_synth_CobJ/CibH_dom"/>
</dbReference>
<comment type="similarity">
    <text evidence="2 7">Belongs to the precorrin methyltransferase family.</text>
</comment>
<comment type="pathway">
    <text evidence="1">Cofactor biosynthesis; adenosylcobalamin biosynthesis.</text>
</comment>
<dbReference type="PROSITE" id="PS00839">
    <property type="entry name" value="SUMT_1"/>
    <property type="match status" value="1"/>
</dbReference>
<keyword evidence="5 7" id="KW-0808">Transferase</keyword>
<organism evidence="10 11">
    <name type="scientific">Gordonia paraffinivorans</name>
    <dbReference type="NCBI Taxonomy" id="175628"/>
    <lineage>
        <taxon>Bacteria</taxon>
        <taxon>Bacillati</taxon>
        <taxon>Actinomycetota</taxon>
        <taxon>Actinomycetes</taxon>
        <taxon>Mycobacteriales</taxon>
        <taxon>Gordoniaceae</taxon>
        <taxon>Gordonia</taxon>
    </lineage>
</organism>
<dbReference type="CDD" id="cd11645">
    <property type="entry name" value="Precorrin_2_C20_MT"/>
    <property type="match status" value="1"/>
</dbReference>
<dbReference type="EMBL" id="CAACYD010000005">
    <property type="protein sequence ID" value="VFA81853.1"/>
    <property type="molecule type" value="Genomic_DNA"/>
</dbReference>
<dbReference type="GeneID" id="60748790"/>
<dbReference type="InterPro" id="IPR014776">
    <property type="entry name" value="4pyrrole_Mease_sub2"/>
</dbReference>
<evidence type="ECO:0000256" key="7">
    <source>
        <dbReference type="RuleBase" id="RU003960"/>
    </source>
</evidence>
<feature type="domain" description="Tetrapyrrole methylase" evidence="9">
    <location>
        <begin position="12"/>
        <end position="224"/>
    </location>
</feature>
<evidence type="ECO:0000256" key="1">
    <source>
        <dbReference type="ARBA" id="ARBA00004953"/>
    </source>
</evidence>
<proteinExistence type="inferred from homology"/>
<keyword evidence="6" id="KW-0949">S-adenosyl-L-methionine</keyword>
<dbReference type="NCBIfam" id="TIGR01466">
    <property type="entry name" value="cobJ_cbiH"/>
    <property type="match status" value="1"/>
</dbReference>
<dbReference type="PROSITE" id="PS00840">
    <property type="entry name" value="SUMT_2"/>
    <property type="match status" value="1"/>
</dbReference>
<feature type="region of interest" description="Disordered" evidence="8">
    <location>
        <begin position="501"/>
        <end position="534"/>
    </location>
</feature>
<dbReference type="EC" id="2.1.1.130" evidence="10"/>
<dbReference type="GO" id="GO:0030788">
    <property type="term" value="F:precorrin-2 C20-methyltransferase activity"/>
    <property type="evidence" value="ECO:0007669"/>
    <property type="project" value="UniProtKB-EC"/>
</dbReference>
<feature type="domain" description="Tetrapyrrole methylase" evidence="9">
    <location>
        <begin position="260"/>
        <end position="466"/>
    </location>
</feature>
<keyword evidence="3" id="KW-0169">Cobalamin biosynthesis</keyword>
<dbReference type="PANTHER" id="PTHR47036:SF1">
    <property type="entry name" value="COBALT-FACTOR III C(17)-METHYLTRANSFERASE-RELATED"/>
    <property type="match status" value="1"/>
</dbReference>
<sequence>MSGVADGVKQGKLWGVGLGPGDSELMTVKAARAISTADVIAYHCARHGNSIARSVAEPYLHDGQTEERLMYPVTTETTDHPGGYQGALDDFYAESAERLAGHLRAGRDVVLLAEGDPLFYSSYMHMHKRLAPHFEAEIVPGVTSVSAASAATGVPLVEGDETLTVVPGTASTEELLFRFRSADAIVVMKLGRTFERVREALRRAGRLDEAFYVERASTTVEKVMPAAEVNPAEVPYFSIIVVPGRRNNPRFEAEPVPGEVVVVGLGPGHDSWTTPEVRTELARATDLVGYTTYLKRVTPRPGQRVHPSDNRVESERAEFALDLARRGARVAVVSSGDPGVFAMAAAVAEVASEPRWHDVAVRVVPGVTAANAVAAAVGAPLGHDFAVISLSDRLKPWSVIERRIRAALAADLVIAIYNPGSASRTWQVGALKHTLLQTVSPDRVVVLGRDVGGPEESVTTTTVGEFDPEVVDMRTLIVIGSSTTRSVPRAAGRLVYTPRRYEVGGEEPAPDGAGSSAVGSAEQPPEPGAGLGGI</sequence>
<dbReference type="Proteomes" id="UP000360750">
    <property type="component" value="Unassembled WGS sequence"/>
</dbReference>
<dbReference type="PANTHER" id="PTHR47036">
    <property type="entry name" value="COBALT-FACTOR III C(17)-METHYLTRANSFERASE-RELATED"/>
    <property type="match status" value="1"/>
</dbReference>
<evidence type="ECO:0000256" key="6">
    <source>
        <dbReference type="ARBA" id="ARBA00022691"/>
    </source>
</evidence>
<dbReference type="GO" id="GO:0009236">
    <property type="term" value="P:cobalamin biosynthetic process"/>
    <property type="evidence" value="ECO:0007669"/>
    <property type="project" value="UniProtKB-KW"/>
</dbReference>
<evidence type="ECO:0000256" key="8">
    <source>
        <dbReference type="SAM" id="MobiDB-lite"/>
    </source>
</evidence>
<evidence type="ECO:0000313" key="10">
    <source>
        <dbReference type="EMBL" id="VFA81853.1"/>
    </source>
</evidence>
<reference evidence="10 11" key="1">
    <citation type="submission" date="2019-02" db="EMBL/GenBank/DDBJ databases">
        <authorList>
            <consortium name="Pathogen Informatics"/>
        </authorList>
    </citation>
    <scope>NUCLEOTIDE SEQUENCE [LARGE SCALE GENOMIC DNA]</scope>
    <source>
        <strain evidence="10 11">3012STDY6756503</strain>
    </source>
</reference>
<dbReference type="Gene3D" id="3.30.950.10">
    <property type="entry name" value="Methyltransferase, Cobalt-precorrin-4 Transmethylase, Domain 2"/>
    <property type="match status" value="2"/>
</dbReference>
<accession>A0ABD7UYS6</accession>
<evidence type="ECO:0000259" key="9">
    <source>
        <dbReference type="Pfam" id="PF00590"/>
    </source>
</evidence>
<dbReference type="CDD" id="cd11646">
    <property type="entry name" value="Precorrin_3B_C17_MT"/>
    <property type="match status" value="1"/>
</dbReference>
<dbReference type="InterPro" id="IPR035996">
    <property type="entry name" value="4pyrrol_Methylase_sf"/>
</dbReference>
<evidence type="ECO:0000313" key="11">
    <source>
        <dbReference type="Proteomes" id="UP000360750"/>
    </source>
</evidence>
<gene>
    <name evidence="10" type="primary">cobI</name>
    <name evidence="10" type="ORF">NCTC8139_00746</name>
</gene>
<keyword evidence="4 7" id="KW-0489">Methyltransferase</keyword>
<dbReference type="InterPro" id="IPR000878">
    <property type="entry name" value="4pyrrol_Mease"/>
</dbReference>
<name>A0ABD7UYS6_9ACTN</name>
<dbReference type="AlphaFoldDB" id="A0ABD7UYS6"/>
<evidence type="ECO:0000256" key="4">
    <source>
        <dbReference type="ARBA" id="ARBA00022603"/>
    </source>
</evidence>
<evidence type="ECO:0000256" key="5">
    <source>
        <dbReference type="ARBA" id="ARBA00022679"/>
    </source>
</evidence>